<reference evidence="18 19" key="1">
    <citation type="journal article" date="2018" name="Environ. Microbiol.">
        <title>Novel energy conservation strategies and behaviour of Pelotomaculum schinkii driving syntrophic propionate catabolism.</title>
        <authorList>
            <person name="Hidalgo-Ahumada C.A.P."/>
            <person name="Nobu M.K."/>
            <person name="Narihiro T."/>
            <person name="Tamaki H."/>
            <person name="Liu W.T."/>
            <person name="Kamagata Y."/>
            <person name="Stams A.J.M."/>
            <person name="Imachi H."/>
            <person name="Sousa D.Z."/>
        </authorList>
    </citation>
    <scope>NUCLEOTIDE SEQUENCE [LARGE SCALE GENOMIC DNA]</scope>
    <source>
        <strain evidence="18 19">HH</strain>
    </source>
</reference>
<dbReference type="AlphaFoldDB" id="A0A4Y7RD54"/>
<evidence type="ECO:0000259" key="17">
    <source>
        <dbReference type="SMART" id="SM00936"/>
    </source>
</evidence>
<dbReference type="Proteomes" id="UP000298324">
    <property type="component" value="Unassembled WGS sequence"/>
</dbReference>
<evidence type="ECO:0000256" key="10">
    <source>
        <dbReference type="ARBA" id="ARBA00022984"/>
    </source>
</evidence>
<dbReference type="InterPro" id="IPR001967">
    <property type="entry name" value="Peptidase_S11_N"/>
</dbReference>
<keyword evidence="11" id="KW-0961">Cell wall biogenesis/degradation</keyword>
<dbReference type="GO" id="GO:0071555">
    <property type="term" value="P:cell wall organization"/>
    <property type="evidence" value="ECO:0007669"/>
    <property type="project" value="UniProtKB-KW"/>
</dbReference>
<gene>
    <name evidence="18" type="primary">dacB_1</name>
    <name evidence="18" type="ORF">Psch_00288</name>
</gene>
<keyword evidence="7" id="KW-0732">Signal</keyword>
<dbReference type="PRINTS" id="PR00725">
    <property type="entry name" value="DADACBPTASE1"/>
</dbReference>
<evidence type="ECO:0000256" key="4">
    <source>
        <dbReference type="ARBA" id="ARBA00012448"/>
    </source>
</evidence>
<feature type="active site" description="Proton acceptor" evidence="13">
    <location>
        <position position="68"/>
    </location>
</feature>
<dbReference type="GO" id="GO:0006508">
    <property type="term" value="P:proteolysis"/>
    <property type="evidence" value="ECO:0007669"/>
    <property type="project" value="UniProtKB-KW"/>
</dbReference>
<evidence type="ECO:0000256" key="2">
    <source>
        <dbReference type="ARBA" id="ARBA00004752"/>
    </source>
</evidence>
<evidence type="ECO:0000256" key="11">
    <source>
        <dbReference type="ARBA" id="ARBA00023316"/>
    </source>
</evidence>
<keyword evidence="9" id="KW-0133">Cell shape</keyword>
<dbReference type="SUPFAM" id="SSF69189">
    <property type="entry name" value="Penicillin-binding protein associated domain"/>
    <property type="match status" value="1"/>
</dbReference>
<dbReference type="EMBL" id="QFGA01000001">
    <property type="protein sequence ID" value="TEB06756.1"/>
    <property type="molecule type" value="Genomic_DNA"/>
</dbReference>
<evidence type="ECO:0000256" key="3">
    <source>
        <dbReference type="ARBA" id="ARBA00007164"/>
    </source>
</evidence>
<feature type="active site" evidence="13">
    <location>
        <position position="120"/>
    </location>
</feature>
<dbReference type="InterPro" id="IPR015956">
    <property type="entry name" value="Peniciliin-bd_prot_C_sf"/>
</dbReference>
<keyword evidence="6" id="KW-0645">Protease</keyword>
<evidence type="ECO:0000256" key="12">
    <source>
        <dbReference type="ARBA" id="ARBA00034000"/>
    </source>
</evidence>
<protein>
    <recommendedName>
        <fullName evidence="4">serine-type D-Ala-D-Ala carboxypeptidase</fullName>
        <ecNumber evidence="4">3.4.16.4</ecNumber>
    </recommendedName>
</protein>
<keyword evidence="10" id="KW-0573">Peptidoglycan synthesis</keyword>
<proteinExistence type="inferred from homology"/>
<evidence type="ECO:0000256" key="14">
    <source>
        <dbReference type="PIRSR" id="PIRSR618044-2"/>
    </source>
</evidence>
<dbReference type="Pfam" id="PF07943">
    <property type="entry name" value="PBP5_C"/>
    <property type="match status" value="1"/>
</dbReference>
<evidence type="ECO:0000313" key="19">
    <source>
        <dbReference type="Proteomes" id="UP000298324"/>
    </source>
</evidence>
<name>A0A4Y7RD54_9FIRM</name>
<dbReference type="InterPro" id="IPR012338">
    <property type="entry name" value="Beta-lactam/transpept-like"/>
</dbReference>
<dbReference type="SMART" id="SM00936">
    <property type="entry name" value="PBP5_C"/>
    <property type="match status" value="1"/>
</dbReference>
<comment type="catalytic activity">
    <reaction evidence="12">
        <text>Preferential cleavage: (Ac)2-L-Lys-D-Ala-|-D-Ala. Also transpeptidation of peptidyl-alanyl moieties that are N-acyl substituents of D-alanine.</text>
        <dbReference type="EC" id="3.4.16.4"/>
    </reaction>
</comment>
<dbReference type="InterPro" id="IPR018044">
    <property type="entry name" value="Peptidase_S11"/>
</dbReference>
<dbReference type="GO" id="GO:0009252">
    <property type="term" value="P:peptidoglycan biosynthetic process"/>
    <property type="evidence" value="ECO:0007669"/>
    <property type="project" value="UniProtKB-UniPathway"/>
</dbReference>
<evidence type="ECO:0000313" key="18">
    <source>
        <dbReference type="EMBL" id="TEB06756.1"/>
    </source>
</evidence>
<accession>A0A4Y7RD54</accession>
<dbReference type="Gene3D" id="2.60.410.10">
    <property type="entry name" value="D-Ala-D-Ala carboxypeptidase, C-terminal domain"/>
    <property type="match status" value="1"/>
</dbReference>
<feature type="active site" description="Acyl-ester intermediate" evidence="13">
    <location>
        <position position="65"/>
    </location>
</feature>
<comment type="similarity">
    <text evidence="3 15">Belongs to the peptidase S11 family.</text>
</comment>
<keyword evidence="16" id="KW-0812">Transmembrane</keyword>
<comment type="pathway">
    <text evidence="2">Cell wall biogenesis; peptidoglycan biosynthesis.</text>
</comment>
<dbReference type="EC" id="3.4.16.4" evidence="4"/>
<comment type="function">
    <text evidence="1">Removes C-terminal D-alanyl residues from sugar-peptide cell wall precursors.</text>
</comment>
<evidence type="ECO:0000256" key="6">
    <source>
        <dbReference type="ARBA" id="ARBA00022670"/>
    </source>
</evidence>
<sequence length="378" mass="40812">MRLRNRAFPLLYPVLIITIIISCCRPAYPSEPIPSITADAAILMDAGTGQVLFEKNAGLKKPPASTTKIMTALLALEGGDLQETVTVSPHAASVGEASLELTAGEMLTLQALLYGALLESGNDACVALAEHIGGTEGNFVLLMNQKAKLIGADSTSFKNTNGLPAADHYTTANDLATITRYAFHNQVFKQIIGTRNIIIESSMGTRHLSNTNRLLWSYYGADGVKTGTTVEAGCCLVASAARDGRKLISVVLNSDDRWTDSIKLLDYGFERFESLRVIDQGAVVGSAMVEEGITDEVMAVASDELDVVVPRDEEVALEKVVSIERQITAPVVKGQPIGRITAKINGEVVGSVELVSDRDVDRMPNYRLFWVKRNFLPI</sequence>
<evidence type="ECO:0000256" key="8">
    <source>
        <dbReference type="ARBA" id="ARBA00022801"/>
    </source>
</evidence>
<evidence type="ECO:0000256" key="9">
    <source>
        <dbReference type="ARBA" id="ARBA00022960"/>
    </source>
</evidence>
<dbReference type="Gene3D" id="3.40.710.10">
    <property type="entry name" value="DD-peptidase/beta-lactamase superfamily"/>
    <property type="match status" value="1"/>
</dbReference>
<organism evidence="18 19">
    <name type="scientific">Pelotomaculum schinkii</name>
    <dbReference type="NCBI Taxonomy" id="78350"/>
    <lineage>
        <taxon>Bacteria</taxon>
        <taxon>Bacillati</taxon>
        <taxon>Bacillota</taxon>
        <taxon>Clostridia</taxon>
        <taxon>Eubacteriales</taxon>
        <taxon>Desulfotomaculaceae</taxon>
        <taxon>Pelotomaculum</taxon>
    </lineage>
</organism>
<dbReference type="SUPFAM" id="SSF56601">
    <property type="entry name" value="beta-lactamase/transpeptidase-like"/>
    <property type="match status" value="1"/>
</dbReference>
<keyword evidence="8 18" id="KW-0378">Hydrolase</keyword>
<feature type="transmembrane region" description="Helical" evidence="16">
    <location>
        <begin position="7"/>
        <end position="28"/>
    </location>
</feature>
<dbReference type="InterPro" id="IPR037167">
    <property type="entry name" value="Peptidase_S11_C_sf"/>
</dbReference>
<keyword evidence="19" id="KW-1185">Reference proteome</keyword>
<evidence type="ECO:0000256" key="1">
    <source>
        <dbReference type="ARBA" id="ARBA00003217"/>
    </source>
</evidence>
<evidence type="ECO:0000256" key="5">
    <source>
        <dbReference type="ARBA" id="ARBA00022645"/>
    </source>
</evidence>
<feature type="binding site" evidence="14">
    <location>
        <position position="225"/>
    </location>
    <ligand>
        <name>substrate</name>
    </ligand>
</feature>
<dbReference type="PANTHER" id="PTHR21581:SF33">
    <property type="entry name" value="D-ALANYL-D-ALANINE CARBOXYPEPTIDASE DACB"/>
    <property type="match status" value="1"/>
</dbReference>
<dbReference type="PROSITE" id="PS51257">
    <property type="entry name" value="PROKAR_LIPOPROTEIN"/>
    <property type="match status" value="1"/>
</dbReference>
<keyword evidence="16" id="KW-1133">Transmembrane helix</keyword>
<evidence type="ECO:0000256" key="13">
    <source>
        <dbReference type="PIRSR" id="PIRSR618044-1"/>
    </source>
</evidence>
<dbReference type="RefSeq" id="WP_190238908.1">
    <property type="nucleotide sequence ID" value="NZ_QFGA01000001.1"/>
</dbReference>
<dbReference type="UniPathway" id="UPA00219"/>
<evidence type="ECO:0000256" key="7">
    <source>
        <dbReference type="ARBA" id="ARBA00022729"/>
    </source>
</evidence>
<keyword evidence="16" id="KW-0472">Membrane</keyword>
<keyword evidence="5 18" id="KW-0121">Carboxypeptidase</keyword>
<dbReference type="InterPro" id="IPR012907">
    <property type="entry name" value="Peptidase_S11_C"/>
</dbReference>
<dbReference type="GO" id="GO:0008360">
    <property type="term" value="P:regulation of cell shape"/>
    <property type="evidence" value="ECO:0007669"/>
    <property type="project" value="UniProtKB-KW"/>
</dbReference>
<dbReference type="GO" id="GO:0009002">
    <property type="term" value="F:serine-type D-Ala-D-Ala carboxypeptidase activity"/>
    <property type="evidence" value="ECO:0007669"/>
    <property type="project" value="UniProtKB-EC"/>
</dbReference>
<comment type="caution">
    <text evidence="18">The sequence shown here is derived from an EMBL/GenBank/DDBJ whole genome shotgun (WGS) entry which is preliminary data.</text>
</comment>
<evidence type="ECO:0000256" key="15">
    <source>
        <dbReference type="RuleBase" id="RU004016"/>
    </source>
</evidence>
<feature type="domain" description="Peptidase S11 D-Ala-D-Ala carboxypeptidase A C-terminal" evidence="17">
    <location>
        <begin position="272"/>
        <end position="362"/>
    </location>
</feature>
<dbReference type="PANTHER" id="PTHR21581">
    <property type="entry name" value="D-ALANYL-D-ALANINE CARBOXYPEPTIDASE"/>
    <property type="match status" value="1"/>
</dbReference>
<dbReference type="Pfam" id="PF00768">
    <property type="entry name" value="Peptidase_S11"/>
    <property type="match status" value="1"/>
</dbReference>
<evidence type="ECO:0000256" key="16">
    <source>
        <dbReference type="SAM" id="Phobius"/>
    </source>
</evidence>